<organism evidence="1">
    <name type="scientific">Anguilla anguilla</name>
    <name type="common">European freshwater eel</name>
    <name type="synonym">Muraena anguilla</name>
    <dbReference type="NCBI Taxonomy" id="7936"/>
    <lineage>
        <taxon>Eukaryota</taxon>
        <taxon>Metazoa</taxon>
        <taxon>Chordata</taxon>
        <taxon>Craniata</taxon>
        <taxon>Vertebrata</taxon>
        <taxon>Euteleostomi</taxon>
        <taxon>Actinopterygii</taxon>
        <taxon>Neopterygii</taxon>
        <taxon>Teleostei</taxon>
        <taxon>Anguilliformes</taxon>
        <taxon>Anguillidae</taxon>
        <taxon>Anguilla</taxon>
    </lineage>
</organism>
<protein>
    <submittedName>
        <fullName evidence="1">Uncharacterized protein</fullName>
    </submittedName>
</protein>
<name>A0A0E9PQG5_ANGAN</name>
<sequence length="39" mass="4492">MMPLTIDDIYPHFLKTNLNIWLQTTLDSIAFKTGQPPCN</sequence>
<dbReference type="AlphaFoldDB" id="A0A0E9PQG5"/>
<evidence type="ECO:0000313" key="1">
    <source>
        <dbReference type="EMBL" id="JAH06866.1"/>
    </source>
</evidence>
<reference evidence="1" key="2">
    <citation type="journal article" date="2015" name="Fish Shellfish Immunol.">
        <title>Early steps in the European eel (Anguilla anguilla)-Vibrio vulnificus interaction in the gills: Role of the RtxA13 toxin.</title>
        <authorList>
            <person name="Callol A."/>
            <person name="Pajuelo D."/>
            <person name="Ebbesson L."/>
            <person name="Teles M."/>
            <person name="MacKenzie S."/>
            <person name="Amaro C."/>
        </authorList>
    </citation>
    <scope>NUCLEOTIDE SEQUENCE</scope>
</reference>
<proteinExistence type="predicted"/>
<dbReference type="EMBL" id="GBXM01101711">
    <property type="protein sequence ID" value="JAH06866.1"/>
    <property type="molecule type" value="Transcribed_RNA"/>
</dbReference>
<reference evidence="1" key="1">
    <citation type="submission" date="2014-11" db="EMBL/GenBank/DDBJ databases">
        <authorList>
            <person name="Amaro Gonzalez C."/>
        </authorList>
    </citation>
    <scope>NUCLEOTIDE SEQUENCE</scope>
</reference>
<accession>A0A0E9PQG5</accession>